<name>A0A820FP35_9BILA</name>
<comment type="caution">
    <text evidence="2">The sequence shown here is derived from an EMBL/GenBank/DDBJ whole genome shotgun (WGS) entry which is preliminary data.</text>
</comment>
<dbReference type="Proteomes" id="UP000663823">
    <property type="component" value="Unassembled WGS sequence"/>
</dbReference>
<evidence type="ECO:0000259" key="1">
    <source>
        <dbReference type="Pfam" id="PF16363"/>
    </source>
</evidence>
<dbReference type="AlphaFoldDB" id="A0A820FP35"/>
<protein>
    <recommendedName>
        <fullName evidence="1">NAD(P)-binding domain-containing protein</fullName>
    </recommendedName>
</protein>
<dbReference type="Gene3D" id="3.40.50.720">
    <property type="entry name" value="NAD(P)-binding Rossmann-like Domain"/>
    <property type="match status" value="1"/>
</dbReference>
<dbReference type="GO" id="GO:0003824">
    <property type="term" value="F:catalytic activity"/>
    <property type="evidence" value="ECO:0007669"/>
    <property type="project" value="UniProtKB-ARBA"/>
</dbReference>
<evidence type="ECO:0000313" key="2">
    <source>
        <dbReference type="EMBL" id="CAF4266033.1"/>
    </source>
</evidence>
<dbReference type="Pfam" id="PF16363">
    <property type="entry name" value="GDP_Man_Dehyd"/>
    <property type="match status" value="1"/>
</dbReference>
<accession>A0A820FP35</accession>
<feature type="domain" description="NAD(P)-binding" evidence="1">
    <location>
        <begin position="1"/>
        <end position="38"/>
    </location>
</feature>
<dbReference type="EMBL" id="CAJOAX010036520">
    <property type="protein sequence ID" value="CAF4266033.1"/>
    <property type="molecule type" value="Genomic_DNA"/>
</dbReference>
<dbReference type="Gene3D" id="3.90.25.10">
    <property type="entry name" value="UDP-galactose 4-epimerase, domain 1"/>
    <property type="match status" value="1"/>
</dbReference>
<sequence>MWLMLQQETPEDFVIATDEINSVQEAVEPEFQKIGKEIV</sequence>
<evidence type="ECO:0000313" key="3">
    <source>
        <dbReference type="Proteomes" id="UP000663823"/>
    </source>
</evidence>
<proteinExistence type="predicted"/>
<organism evidence="2 3">
    <name type="scientific">Rotaria sordida</name>
    <dbReference type="NCBI Taxonomy" id="392033"/>
    <lineage>
        <taxon>Eukaryota</taxon>
        <taxon>Metazoa</taxon>
        <taxon>Spiralia</taxon>
        <taxon>Gnathifera</taxon>
        <taxon>Rotifera</taxon>
        <taxon>Eurotatoria</taxon>
        <taxon>Bdelloidea</taxon>
        <taxon>Philodinida</taxon>
        <taxon>Philodinidae</taxon>
        <taxon>Rotaria</taxon>
    </lineage>
</organism>
<dbReference type="InterPro" id="IPR016040">
    <property type="entry name" value="NAD(P)-bd_dom"/>
</dbReference>
<feature type="non-terminal residue" evidence="2">
    <location>
        <position position="1"/>
    </location>
</feature>
<gene>
    <name evidence="2" type="ORF">OTI717_LOCUS40931</name>
</gene>
<reference evidence="2" key="1">
    <citation type="submission" date="2021-02" db="EMBL/GenBank/DDBJ databases">
        <authorList>
            <person name="Nowell W R."/>
        </authorList>
    </citation>
    <scope>NUCLEOTIDE SEQUENCE</scope>
</reference>